<keyword evidence="13" id="KW-1185">Reference proteome</keyword>
<proteinExistence type="inferred from homology"/>
<accession>A0A6P5T6T8</accession>
<dbReference type="GO" id="GO:0006888">
    <property type="term" value="P:endoplasmic reticulum to Golgi vesicle-mediated transport"/>
    <property type="evidence" value="ECO:0007669"/>
    <property type="project" value="UniProtKB-UniRule"/>
</dbReference>
<gene>
    <name evidence="14" type="primary">LOC110764282</name>
</gene>
<reference evidence="14" key="1">
    <citation type="submission" date="2025-08" db="UniProtKB">
        <authorList>
            <consortium name="RefSeq"/>
        </authorList>
    </citation>
    <scope>IDENTIFICATION</scope>
</reference>
<dbReference type="AlphaFoldDB" id="A0A6P5T6T8"/>
<dbReference type="GO" id="GO:0070973">
    <property type="term" value="P:protein localization to endoplasmic reticulum exit site"/>
    <property type="evidence" value="ECO:0007669"/>
    <property type="project" value="UniProtKB-UniRule"/>
</dbReference>
<sequence length="291" mass="32778">MSFVFSLLSLSLSVSLYLSISLSLHSSNPSRRPRLHSHTHSQLHCLFVSHFLSQSLSFTSCVSALEFGVKMLQLLYGVIFGEMFLILTLLFKSPLRKLVILALDKMKRGKGPVMVKTVAGTVFAVLLAGVYNLVDIKKRTIESGVLNPTDEVLMSLKMLEISLMGFLIFLALMLDRLHHYIRELRFLRKAMDAAKKQSQSIQEEKNGSSEQLKTLAQENDTLRTKIKNLESEYETKAKKAKAAGSEVEALRKQSEGLLMEYDRLLADNQNLRSQLTSIEQSTPHSDDKKNT</sequence>
<keyword evidence="10 11" id="KW-0472">Membrane</keyword>
<dbReference type="PANTHER" id="PTHR12701">
    <property type="entry name" value="BCR-ASSOCIATED PROTEIN, BAP"/>
    <property type="match status" value="1"/>
</dbReference>
<dbReference type="PANTHER" id="PTHR12701:SF44">
    <property type="entry name" value="ENDOPLASMIC RETICULUM TRANSMEMBRANE PROTEIN"/>
    <property type="match status" value="1"/>
</dbReference>
<dbReference type="GeneID" id="110764282"/>
<dbReference type="Gene3D" id="1.20.5.110">
    <property type="match status" value="1"/>
</dbReference>
<evidence type="ECO:0000256" key="7">
    <source>
        <dbReference type="ARBA" id="ARBA00022927"/>
    </source>
</evidence>
<feature type="transmembrane region" description="Helical" evidence="11">
    <location>
        <begin position="71"/>
        <end position="92"/>
    </location>
</feature>
<evidence type="ECO:0000256" key="2">
    <source>
        <dbReference type="ARBA" id="ARBA00007956"/>
    </source>
</evidence>
<evidence type="ECO:0000256" key="3">
    <source>
        <dbReference type="ARBA" id="ARBA00022448"/>
    </source>
</evidence>
<dbReference type="FunFam" id="1.20.5.110:FF:000011">
    <property type="entry name" value="B-cell receptor-associated protein 29"/>
    <property type="match status" value="1"/>
</dbReference>
<evidence type="ECO:0000256" key="5">
    <source>
        <dbReference type="ARBA" id="ARBA00022703"/>
    </source>
</evidence>
<keyword evidence="4 11" id="KW-0812">Transmembrane</keyword>
<evidence type="ECO:0000313" key="13">
    <source>
        <dbReference type="Proteomes" id="UP000515124"/>
    </source>
</evidence>
<keyword evidence="8 11" id="KW-1133">Transmembrane helix</keyword>
<keyword evidence="9 12" id="KW-0175">Coiled coil</keyword>
<dbReference type="InterPro" id="IPR008417">
    <property type="entry name" value="BAP29/BAP31"/>
</dbReference>
<keyword evidence="7 11" id="KW-0653">Protein transport</keyword>
<feature type="transmembrane region" description="Helical" evidence="11">
    <location>
        <begin position="6"/>
        <end position="24"/>
    </location>
</feature>
<evidence type="ECO:0000256" key="9">
    <source>
        <dbReference type="ARBA" id="ARBA00023054"/>
    </source>
</evidence>
<dbReference type="Proteomes" id="UP000515124">
    <property type="component" value="Unplaced"/>
</dbReference>
<dbReference type="KEGG" id="pavi:110764282"/>
<keyword evidence="6 11" id="KW-0256">Endoplasmic reticulum</keyword>
<protein>
    <recommendedName>
        <fullName evidence="11">Endoplasmic reticulum transmembrane protein</fullName>
    </recommendedName>
</protein>
<evidence type="ECO:0000256" key="10">
    <source>
        <dbReference type="ARBA" id="ARBA00023136"/>
    </source>
</evidence>
<evidence type="ECO:0000313" key="14">
    <source>
        <dbReference type="RefSeq" id="XP_021822901.1"/>
    </source>
</evidence>
<comment type="subcellular location">
    <subcellularLocation>
        <location evidence="1 11">Endoplasmic reticulum membrane</location>
        <topology evidence="1 11">Multi-pass membrane protein</topology>
    </subcellularLocation>
</comment>
<keyword evidence="11" id="KW-0931">ER-Golgi transport</keyword>
<organism evidence="13 14">
    <name type="scientific">Prunus avium</name>
    <name type="common">Cherry</name>
    <name type="synonym">Cerasus avium</name>
    <dbReference type="NCBI Taxonomy" id="42229"/>
    <lineage>
        <taxon>Eukaryota</taxon>
        <taxon>Viridiplantae</taxon>
        <taxon>Streptophyta</taxon>
        <taxon>Embryophyta</taxon>
        <taxon>Tracheophyta</taxon>
        <taxon>Spermatophyta</taxon>
        <taxon>Magnoliopsida</taxon>
        <taxon>eudicotyledons</taxon>
        <taxon>Gunneridae</taxon>
        <taxon>Pentapetalae</taxon>
        <taxon>rosids</taxon>
        <taxon>fabids</taxon>
        <taxon>Rosales</taxon>
        <taxon>Rosaceae</taxon>
        <taxon>Amygdaloideae</taxon>
        <taxon>Amygdaleae</taxon>
        <taxon>Prunus</taxon>
    </lineage>
</organism>
<evidence type="ECO:0000256" key="11">
    <source>
        <dbReference type="RuleBase" id="RU367026"/>
    </source>
</evidence>
<dbReference type="RefSeq" id="XP_021822901.1">
    <property type="nucleotide sequence ID" value="XM_021967209.1"/>
</dbReference>
<dbReference type="GO" id="GO:0006886">
    <property type="term" value="P:intracellular protein transport"/>
    <property type="evidence" value="ECO:0007669"/>
    <property type="project" value="UniProtKB-UniRule"/>
</dbReference>
<comment type="caution">
    <text evidence="11">Lacks conserved residue(s) required for the propagation of feature annotation.</text>
</comment>
<feature type="coiled-coil region" evidence="12">
    <location>
        <begin position="177"/>
        <end position="281"/>
    </location>
</feature>
<evidence type="ECO:0000256" key="4">
    <source>
        <dbReference type="ARBA" id="ARBA00022692"/>
    </source>
</evidence>
<evidence type="ECO:0000256" key="12">
    <source>
        <dbReference type="SAM" id="Coils"/>
    </source>
</evidence>
<comment type="similarity">
    <text evidence="2 11">Belongs to the BCAP29/BCAP31 family.</text>
</comment>
<keyword evidence="3 11" id="KW-0813">Transport</keyword>
<dbReference type="GO" id="GO:0005789">
    <property type="term" value="C:endoplasmic reticulum membrane"/>
    <property type="evidence" value="ECO:0007669"/>
    <property type="project" value="UniProtKB-SubCell"/>
</dbReference>
<keyword evidence="5" id="KW-0053">Apoptosis</keyword>
<comment type="function">
    <text evidence="11">May play a role in anterograde transport of membrane proteins from the endoplasmic reticulum to the Golgi.</text>
</comment>
<evidence type="ECO:0000256" key="1">
    <source>
        <dbReference type="ARBA" id="ARBA00004477"/>
    </source>
</evidence>
<evidence type="ECO:0000256" key="6">
    <source>
        <dbReference type="ARBA" id="ARBA00022824"/>
    </source>
</evidence>
<feature type="transmembrane region" description="Helical" evidence="11">
    <location>
        <begin position="154"/>
        <end position="174"/>
    </location>
</feature>
<name>A0A6P5T6T8_PRUAV</name>
<feature type="transmembrane region" description="Helical" evidence="11">
    <location>
        <begin position="113"/>
        <end position="134"/>
    </location>
</feature>
<evidence type="ECO:0000256" key="8">
    <source>
        <dbReference type="ARBA" id="ARBA00022989"/>
    </source>
</evidence>